<name>A0A1V2JPQ2_PSEAZ</name>
<organism evidence="1 2">
    <name type="scientific">Pseudomonas azotoformans</name>
    <dbReference type="NCBI Taxonomy" id="47878"/>
    <lineage>
        <taxon>Bacteria</taxon>
        <taxon>Pseudomonadati</taxon>
        <taxon>Pseudomonadota</taxon>
        <taxon>Gammaproteobacteria</taxon>
        <taxon>Pseudomonadales</taxon>
        <taxon>Pseudomonadaceae</taxon>
        <taxon>Pseudomonas</taxon>
    </lineage>
</organism>
<sequence length="69" mass="7553">MSLCGSNTLAIVGEGKAFLVTAVYYCLNYCLVKYAAFFRCAGNQRVDVCPAFCVELQSDSVRLMAQDIT</sequence>
<reference evidence="1 2" key="1">
    <citation type="submission" date="2016-10" db="EMBL/GenBank/DDBJ databases">
        <title>Pseudomonas lactis sp. nov. and Pseudomonas paralactis sp. nov., isolated from bovine raw milk.</title>
        <authorList>
            <person name="Von Neubeck M."/>
            <person name="Huptas C."/>
            <person name="Glueck C."/>
            <person name="Krewinkel M."/>
            <person name="Stoeckel M."/>
            <person name="Stressler T."/>
            <person name="Fischer L."/>
            <person name="Hinrichs J."/>
            <person name="Scherer S."/>
            <person name="Wenning M."/>
        </authorList>
    </citation>
    <scope>NUCLEOTIDE SEQUENCE [LARGE SCALE GENOMIC DNA]</scope>
    <source>
        <strain evidence="1 2">DSM 18862</strain>
    </source>
</reference>
<dbReference type="EMBL" id="MNPV01000002">
    <property type="protein sequence ID" value="ONH46776.1"/>
    <property type="molecule type" value="Genomic_DNA"/>
</dbReference>
<accession>A0A1V2JPQ2</accession>
<dbReference type="Proteomes" id="UP000188559">
    <property type="component" value="Unassembled WGS sequence"/>
</dbReference>
<keyword evidence="2" id="KW-1185">Reference proteome</keyword>
<evidence type="ECO:0000313" key="2">
    <source>
        <dbReference type="Proteomes" id="UP000188559"/>
    </source>
</evidence>
<proteinExistence type="predicted"/>
<gene>
    <name evidence="1" type="ORF">BLL37_07865</name>
</gene>
<protein>
    <submittedName>
        <fullName evidence="1">Uncharacterized protein</fullName>
    </submittedName>
</protein>
<dbReference type="AlphaFoldDB" id="A0A1V2JPQ2"/>
<comment type="caution">
    <text evidence="1">The sequence shown here is derived from an EMBL/GenBank/DDBJ whole genome shotgun (WGS) entry which is preliminary data.</text>
</comment>
<evidence type="ECO:0000313" key="1">
    <source>
        <dbReference type="EMBL" id="ONH46776.1"/>
    </source>
</evidence>